<comment type="caution">
    <text evidence="11">The sequence shown here is derived from an EMBL/GenBank/DDBJ whole genome shotgun (WGS) entry which is preliminary data.</text>
</comment>
<evidence type="ECO:0000313" key="12">
    <source>
        <dbReference type="Proteomes" id="UP001430804"/>
    </source>
</evidence>
<feature type="domain" description="POTRA" evidence="10">
    <location>
        <begin position="39"/>
        <end position="106"/>
    </location>
</feature>
<proteinExistence type="inferred from homology"/>
<feature type="domain" description="POTRA" evidence="10">
    <location>
        <begin position="187"/>
        <end position="275"/>
    </location>
</feature>
<dbReference type="RefSeq" id="WP_219202562.1">
    <property type="nucleotide sequence ID" value="NZ_JAHWQX010000003.1"/>
</dbReference>
<dbReference type="PANTHER" id="PTHR12815">
    <property type="entry name" value="SORTING AND ASSEMBLY MACHINERY SAMM50 PROTEIN FAMILY MEMBER"/>
    <property type="match status" value="1"/>
</dbReference>
<comment type="function">
    <text evidence="8">Part of the outer membrane protein assembly complex, which is involved in assembly and insertion of beta-barrel proteins into the outer membrane.</text>
</comment>
<evidence type="ECO:0000259" key="10">
    <source>
        <dbReference type="PROSITE" id="PS51779"/>
    </source>
</evidence>
<feature type="chain" id="PRO_5044904210" description="Outer membrane protein assembly factor BamA" evidence="8">
    <location>
        <begin position="28"/>
        <end position="792"/>
    </location>
</feature>
<evidence type="ECO:0000256" key="6">
    <source>
        <dbReference type="ARBA" id="ARBA00023136"/>
    </source>
</evidence>
<comment type="similarity">
    <text evidence="8">Belongs to the BamA family.</text>
</comment>
<feature type="domain" description="POTRA" evidence="10">
    <location>
        <begin position="107"/>
        <end position="184"/>
    </location>
</feature>
<keyword evidence="2 8" id="KW-1134">Transmembrane beta strand</keyword>
<keyword evidence="12" id="KW-1185">Reference proteome</keyword>
<organism evidence="11 12">
    <name type="scientific">Pseudohoeflea coraliihabitans</name>
    <dbReference type="NCBI Taxonomy" id="2860393"/>
    <lineage>
        <taxon>Bacteria</taxon>
        <taxon>Pseudomonadati</taxon>
        <taxon>Pseudomonadota</taxon>
        <taxon>Alphaproteobacteria</taxon>
        <taxon>Hyphomicrobiales</taxon>
        <taxon>Rhizobiaceae</taxon>
        <taxon>Pseudohoeflea</taxon>
    </lineage>
</organism>
<name>A0ABS6WRS8_9HYPH</name>
<dbReference type="InterPro" id="IPR010827">
    <property type="entry name" value="BamA/TamA_POTRA"/>
</dbReference>
<dbReference type="EMBL" id="JAHWQX010000003">
    <property type="protein sequence ID" value="MBW3098495.1"/>
    <property type="molecule type" value="Genomic_DNA"/>
</dbReference>
<dbReference type="Pfam" id="PF07244">
    <property type="entry name" value="POTRA"/>
    <property type="match status" value="5"/>
</dbReference>
<evidence type="ECO:0000256" key="3">
    <source>
        <dbReference type="ARBA" id="ARBA00022692"/>
    </source>
</evidence>
<sequence precursor="true">MKAGSNLLNAVSAFALSAGLVTAGAGAATLSAVAVAQAAVVNSIQVRGNERVEASTVRNNITIKPGQSFNNNDIDESVKRLFATGLFSDVRISVAGGALLVTVSENQIVNQVVFNGNRKLKDAQLRSVVQIQPLGAYNDEILQADIAAIEDAYDAIGRSDATVSTRLVPVDGGRINIAFEINEGDRTKISSINFVGNQAYGDGRLADVISTKRSNFLSFLSRKDVYDDDKLRADEELLRRFYYNHGYADFRVISSFAELDELSNEYVVTITVEEGERYTFGEINVESTVAGLDGAQLQRLVKTRSGNVYSAEDVEDTILAISDRVAGQGYPFAQVTPRGDRDFASRTISVTYLVDEGTRAYIERIEIMGNTRTRDYVIRREFDLSEGDAFNQVLVRRAKKRLEALGFFESVDISTRPGSEPDRVVLIVNVKDQATGEFGIGGGYSNTDGFSATLDISEKNFLGRGQFIRGSIGKGEDTQTYSFSFTEPYFLGYRLAAGFDVYKNEDSSYDGFDTVSQGINLRISAPLTDDLRASLSYKFNSTDYSDVDVSSIESNPYANEVNMGGRNTSALAYSLVYNTLDDQQLPREGMVARFSQEFAGLGGDADYLQTTAKATYFHMLSDQSDIIGSVSVGAGHVMATSGDLSVFDHFFLGQDVIRGFDSRGFGPRLQNADMSYADTAGGTTYFNGSLEASAPLPLLSRDLGLRFNVFADAGTLFGNDIASASLNCATGAAASCTTQTVVGDDMEWRASVGLGITWASPFGPLRVYYAEPVVKEAYDETKKFGFGASTRF</sequence>
<dbReference type="PROSITE" id="PS51779">
    <property type="entry name" value="POTRA"/>
    <property type="match status" value="4"/>
</dbReference>
<evidence type="ECO:0000256" key="7">
    <source>
        <dbReference type="ARBA" id="ARBA00023237"/>
    </source>
</evidence>
<dbReference type="InterPro" id="IPR000184">
    <property type="entry name" value="Bac_surfAg_D15"/>
</dbReference>
<evidence type="ECO:0000256" key="8">
    <source>
        <dbReference type="HAMAP-Rule" id="MF_01430"/>
    </source>
</evidence>
<dbReference type="Pfam" id="PF01103">
    <property type="entry name" value="Omp85"/>
    <property type="match status" value="1"/>
</dbReference>
<comment type="subcellular location">
    <subcellularLocation>
        <location evidence="8">Cell outer membrane</location>
    </subcellularLocation>
    <subcellularLocation>
        <location evidence="1">Membrane</location>
    </subcellularLocation>
</comment>
<dbReference type="InterPro" id="IPR034746">
    <property type="entry name" value="POTRA"/>
</dbReference>
<evidence type="ECO:0000256" key="2">
    <source>
        <dbReference type="ARBA" id="ARBA00022452"/>
    </source>
</evidence>
<feature type="domain" description="POTRA" evidence="10">
    <location>
        <begin position="360"/>
        <end position="433"/>
    </location>
</feature>
<evidence type="ECO:0000256" key="9">
    <source>
        <dbReference type="NCBIfam" id="TIGR03303"/>
    </source>
</evidence>
<dbReference type="InterPro" id="IPR023707">
    <property type="entry name" value="OM_assembly_BamA"/>
</dbReference>
<dbReference type="PANTHER" id="PTHR12815:SF23">
    <property type="entry name" value="OUTER MEMBRANE PROTEIN ASSEMBLY FACTOR BAMA"/>
    <property type="match status" value="1"/>
</dbReference>
<keyword evidence="3 8" id="KW-0812">Transmembrane</keyword>
<dbReference type="HAMAP" id="MF_01430">
    <property type="entry name" value="OM_assembly_BamA"/>
    <property type="match status" value="1"/>
</dbReference>
<evidence type="ECO:0000256" key="5">
    <source>
        <dbReference type="ARBA" id="ARBA00022737"/>
    </source>
</evidence>
<dbReference type="Proteomes" id="UP001430804">
    <property type="component" value="Unassembled WGS sequence"/>
</dbReference>
<gene>
    <name evidence="8 11" type="primary">bamA</name>
    <name evidence="11" type="ORF">KY465_14520</name>
</gene>
<evidence type="ECO:0000256" key="4">
    <source>
        <dbReference type="ARBA" id="ARBA00022729"/>
    </source>
</evidence>
<evidence type="ECO:0000313" key="11">
    <source>
        <dbReference type="EMBL" id="MBW3098495.1"/>
    </source>
</evidence>
<dbReference type="PIRSF" id="PIRSF006076">
    <property type="entry name" value="OM_assembly_OMP85"/>
    <property type="match status" value="1"/>
</dbReference>
<comment type="subunit">
    <text evidence="8">Part of the Bam complex.</text>
</comment>
<reference evidence="11" key="1">
    <citation type="submission" date="2021-07" db="EMBL/GenBank/DDBJ databases">
        <title>Pseudohoeflea marina sp. nov. a polyhydroxyalcanoate-producing bacterium.</title>
        <authorList>
            <person name="Zheng W."/>
            <person name="Yu S."/>
            <person name="Huang Y."/>
        </authorList>
    </citation>
    <scope>NUCLEOTIDE SEQUENCE</scope>
    <source>
        <strain evidence="11">DP4N28-3</strain>
    </source>
</reference>
<dbReference type="NCBIfam" id="TIGR03303">
    <property type="entry name" value="OM_YaeT"/>
    <property type="match status" value="1"/>
</dbReference>
<keyword evidence="7 8" id="KW-0998">Cell outer membrane</keyword>
<feature type="signal peptide" evidence="8">
    <location>
        <begin position="1"/>
        <end position="27"/>
    </location>
</feature>
<dbReference type="InterPro" id="IPR039910">
    <property type="entry name" value="D15-like"/>
</dbReference>
<accession>A0ABS6WRS8</accession>
<keyword evidence="5 8" id="KW-0677">Repeat</keyword>
<protein>
    <recommendedName>
        <fullName evidence="8 9">Outer membrane protein assembly factor BamA</fullName>
    </recommendedName>
</protein>
<keyword evidence="4 8" id="KW-0732">Signal</keyword>
<evidence type="ECO:0000256" key="1">
    <source>
        <dbReference type="ARBA" id="ARBA00004370"/>
    </source>
</evidence>
<keyword evidence="6 8" id="KW-0472">Membrane</keyword>